<organism evidence="2 3">
    <name type="scientific">Nesidiocoris tenuis</name>
    <dbReference type="NCBI Taxonomy" id="355587"/>
    <lineage>
        <taxon>Eukaryota</taxon>
        <taxon>Metazoa</taxon>
        <taxon>Ecdysozoa</taxon>
        <taxon>Arthropoda</taxon>
        <taxon>Hexapoda</taxon>
        <taxon>Insecta</taxon>
        <taxon>Pterygota</taxon>
        <taxon>Neoptera</taxon>
        <taxon>Paraneoptera</taxon>
        <taxon>Hemiptera</taxon>
        <taxon>Heteroptera</taxon>
        <taxon>Panheteroptera</taxon>
        <taxon>Cimicomorpha</taxon>
        <taxon>Miridae</taxon>
        <taxon>Dicyphina</taxon>
        <taxon>Nesidiocoris</taxon>
    </lineage>
</organism>
<protein>
    <submittedName>
        <fullName evidence="2">Uncharacterized protein</fullName>
    </submittedName>
</protein>
<evidence type="ECO:0000313" key="2">
    <source>
        <dbReference type="EMBL" id="BES87444.1"/>
    </source>
</evidence>
<accession>A0ABN7A5Q0</accession>
<keyword evidence="3" id="KW-1185">Reference proteome</keyword>
<dbReference type="EMBL" id="AP028909">
    <property type="protein sequence ID" value="BES87444.1"/>
    <property type="molecule type" value="Genomic_DNA"/>
</dbReference>
<name>A0ABN7A5Q0_9HEMI</name>
<feature type="region of interest" description="Disordered" evidence="1">
    <location>
        <begin position="1"/>
        <end position="46"/>
    </location>
</feature>
<evidence type="ECO:0000313" key="3">
    <source>
        <dbReference type="Proteomes" id="UP001307889"/>
    </source>
</evidence>
<sequence>MALAGVSESLGEGGLEKDLSPHLRPWGVESTEEPDAETSNGEPDLVTIYQESLPEMVGSYEKKATRKIAEKSLGAWEKPLMD</sequence>
<dbReference type="Proteomes" id="UP001307889">
    <property type="component" value="Chromosome 1"/>
</dbReference>
<proteinExistence type="predicted"/>
<reference evidence="2 3" key="1">
    <citation type="submission" date="2023-09" db="EMBL/GenBank/DDBJ databases">
        <title>Nesidiocoris tenuis whole genome shotgun sequence.</title>
        <authorList>
            <person name="Shibata T."/>
            <person name="Shimoda M."/>
            <person name="Kobayashi T."/>
            <person name="Uehara T."/>
        </authorList>
    </citation>
    <scope>NUCLEOTIDE SEQUENCE [LARGE SCALE GENOMIC DNA]</scope>
    <source>
        <strain evidence="2 3">Japan</strain>
    </source>
</reference>
<gene>
    <name evidence="2" type="ORF">NTJ_00250</name>
</gene>
<evidence type="ECO:0000256" key="1">
    <source>
        <dbReference type="SAM" id="MobiDB-lite"/>
    </source>
</evidence>